<reference evidence="1" key="1">
    <citation type="submission" date="2021-01" db="EMBL/GenBank/DDBJ databases">
        <authorList>
            <person name="Kaushik A."/>
        </authorList>
    </citation>
    <scope>NUCLEOTIDE SEQUENCE</scope>
    <source>
        <strain evidence="1">AG5</strain>
    </source>
</reference>
<sequence>MNSKSKKKNNQKTEAFLWEFDPEMRSIPYATLKSERSDDLFFQPKIYVELIVRGCPIDPLIELTQLQKRAEPDFINGGREALYEDLRTRRFQSFLLDRDGLPINQLQLDELKSFPLTRLLREADSEAQLSDEVAMCAYQKLWATAFQEALDWGAEKNRRHWKRSKGKYDVLSRFFTLEDGAEVPMYLLFDNAIDHRAIDFKTLWEKYCVNPIIVTGVEQLDPTCKEWFSHPLGLYKAWVDETTYNYLVKAQTGGNWAEWEFPNKGEVERFNNDLITKNLKSLDLEVRRLLAEPSVPRVFQVHPVQHGEKLSS</sequence>
<comment type="caution">
    <text evidence="1">The sequence shown here is derived from an EMBL/GenBank/DDBJ whole genome shotgun (WGS) entry which is preliminary data.</text>
</comment>
<proteinExistence type="predicted"/>
<organism evidence="1 2">
    <name type="scientific">Rhizoctonia solani</name>
    <dbReference type="NCBI Taxonomy" id="456999"/>
    <lineage>
        <taxon>Eukaryota</taxon>
        <taxon>Fungi</taxon>
        <taxon>Dikarya</taxon>
        <taxon>Basidiomycota</taxon>
        <taxon>Agaricomycotina</taxon>
        <taxon>Agaricomycetes</taxon>
        <taxon>Cantharellales</taxon>
        <taxon>Ceratobasidiaceae</taxon>
        <taxon>Rhizoctonia</taxon>
    </lineage>
</organism>
<dbReference type="EMBL" id="CAJNJQ010003322">
    <property type="protein sequence ID" value="CAE7196557.1"/>
    <property type="molecule type" value="Genomic_DNA"/>
</dbReference>
<gene>
    <name evidence="1" type="ORF">RDB_LOCUS133480</name>
</gene>
<feature type="non-terminal residue" evidence="1">
    <location>
        <position position="312"/>
    </location>
</feature>
<dbReference type="Proteomes" id="UP000663827">
    <property type="component" value="Unassembled WGS sequence"/>
</dbReference>
<accession>A0A8H3I3K1</accession>
<evidence type="ECO:0000313" key="1">
    <source>
        <dbReference type="EMBL" id="CAE7196557.1"/>
    </source>
</evidence>
<evidence type="ECO:0000313" key="2">
    <source>
        <dbReference type="Proteomes" id="UP000663827"/>
    </source>
</evidence>
<protein>
    <submittedName>
        <fullName evidence="1">Uncharacterized protein</fullName>
    </submittedName>
</protein>
<dbReference type="OrthoDB" id="2272012at2759"/>
<dbReference type="AlphaFoldDB" id="A0A8H3I3K1"/>
<name>A0A8H3I3K1_9AGAM</name>